<feature type="chain" id="PRO_5045669788" description="Twin-arginine translocation signal domain-containing protein" evidence="2">
    <location>
        <begin position="40"/>
        <end position="255"/>
    </location>
</feature>
<comment type="caution">
    <text evidence="3">The sequence shown here is derived from an EMBL/GenBank/DDBJ whole genome shotgun (WGS) entry which is preliminary data.</text>
</comment>
<evidence type="ECO:0000313" key="3">
    <source>
        <dbReference type="EMBL" id="GAA2649602.1"/>
    </source>
</evidence>
<keyword evidence="2" id="KW-0732">Signal</keyword>
<protein>
    <recommendedName>
        <fullName evidence="5">Twin-arginine translocation signal domain-containing protein</fullName>
    </recommendedName>
</protein>
<organism evidence="3 4">
    <name type="scientific">Streptomyces vastus</name>
    <dbReference type="NCBI Taxonomy" id="285451"/>
    <lineage>
        <taxon>Bacteria</taxon>
        <taxon>Bacillati</taxon>
        <taxon>Actinomycetota</taxon>
        <taxon>Actinomycetes</taxon>
        <taxon>Kitasatosporales</taxon>
        <taxon>Streptomycetaceae</taxon>
        <taxon>Streptomyces</taxon>
    </lineage>
</organism>
<gene>
    <name evidence="3" type="ORF">GCM10010307_58410</name>
</gene>
<dbReference type="PROSITE" id="PS51318">
    <property type="entry name" value="TAT"/>
    <property type="match status" value="1"/>
</dbReference>
<sequence length="255" mass="27136">MNPSHITRRGLLGRAAAITGAAIAASLPASQFLASPAYAAAQDPTPAEVREAVRRAQERNRRVLTGKPSGNGWEMERVADGGGSVYTRPVPGTPLAGIAVRMGEVETVLVHVVRRFHYEIDELRAGDVVGWRSPATVRKGLAESNQASGTAVQIRPGHYPSGARGGFYPQQLLVIRDVLAELDGVVRWGGDDRRADEALFYIDVKPGDKRLAKVAAKIRGWSDDPAAGAGAPVNVFSSSRREAAGALAERQRDAA</sequence>
<name>A0ABP6DU65_9ACTN</name>
<keyword evidence="4" id="KW-1185">Reference proteome</keyword>
<evidence type="ECO:0000313" key="4">
    <source>
        <dbReference type="Proteomes" id="UP001500151"/>
    </source>
</evidence>
<proteinExistence type="predicted"/>
<feature type="region of interest" description="Disordered" evidence="1">
    <location>
        <begin position="55"/>
        <end position="76"/>
    </location>
</feature>
<feature type="signal peptide" evidence="2">
    <location>
        <begin position="1"/>
        <end position="39"/>
    </location>
</feature>
<evidence type="ECO:0008006" key="5">
    <source>
        <dbReference type="Google" id="ProtNLM"/>
    </source>
</evidence>
<reference evidence="4" key="1">
    <citation type="journal article" date="2019" name="Int. J. Syst. Evol. Microbiol.">
        <title>The Global Catalogue of Microorganisms (GCM) 10K type strain sequencing project: providing services to taxonomists for standard genome sequencing and annotation.</title>
        <authorList>
            <consortium name="The Broad Institute Genomics Platform"/>
            <consortium name="The Broad Institute Genome Sequencing Center for Infectious Disease"/>
            <person name="Wu L."/>
            <person name="Ma J."/>
        </authorList>
    </citation>
    <scope>NUCLEOTIDE SEQUENCE [LARGE SCALE GENOMIC DNA]</scope>
    <source>
        <strain evidence="4">JCM 4524</strain>
    </source>
</reference>
<evidence type="ECO:0000256" key="1">
    <source>
        <dbReference type="SAM" id="MobiDB-lite"/>
    </source>
</evidence>
<dbReference type="EMBL" id="BAAASJ010000081">
    <property type="protein sequence ID" value="GAA2649602.1"/>
    <property type="molecule type" value="Genomic_DNA"/>
</dbReference>
<evidence type="ECO:0000256" key="2">
    <source>
        <dbReference type="SAM" id="SignalP"/>
    </source>
</evidence>
<dbReference type="Proteomes" id="UP001500151">
    <property type="component" value="Unassembled WGS sequence"/>
</dbReference>
<dbReference type="InterPro" id="IPR006311">
    <property type="entry name" value="TAT_signal"/>
</dbReference>
<dbReference type="RefSeq" id="WP_344393993.1">
    <property type="nucleotide sequence ID" value="NZ_BAAASJ010000081.1"/>
</dbReference>
<accession>A0ABP6DU65</accession>